<keyword evidence="2" id="KW-1185">Reference proteome</keyword>
<protein>
    <submittedName>
        <fullName evidence="1">Uncharacterized protein</fullName>
    </submittedName>
</protein>
<sequence>MSGSIQSIVATPLHVVAESNIALAHLNFDFSLAKFEAPLELQPLGKQLSKARRESAEDGSFHILARRLGVLFDDVLPEVPALLEAYGTRASEIVQETTPKFDKSKNICDKWKVGASNSSSDLYFGSYLVPQEATAIWAELVSQRQKIIKRQAQSAEVADNYLAQLAAAHEIDRSSLGSWDASARAWLQVADQARRKEQVQAQLIVNNLSMAVKSHTESDQTFASKTNSYDSVLLNVNRALTTLDKLIKGEPQRITDGGILLGLISWHIFPDLVVLGSSTKEIHQQDPLVKAGGIVTISISTQINRGDGVYWSLPLASLRYYGTVQRERSSMRDSRISVPQLQALLLGASLGADEFAFTAAQILLSLWKIYHNAFQARMYQVTNKTFEPSEDLPLLHRVEILQDAPQSLRALMKILHLIFPFKDGIDLLLSADDCERKMAHQLMRYGSNYGSSWIGNTKSSTSTLFGLANLSSLLRMITVPAARINLLRDLCKEYLLSPSDYVIRFRSAKNMWAYASIAIEQFENLHGGTKRKWDEYESQETDTFKHLDIPQGENWVFIATLEASRGHAQESFYSDFHEDFFTEFLEENPRSGQTVIFDFAFGDHNLAAVYSKQPCPSSSRKQTFSSAVPLRMVQNLLDKNLLSLDTVAMYLSHHFETDQQVHGNSLLALGRVFDYYKCHLPEATVSMGVIKNPLNSWKWSQSVADELDMLSTLANQQARMGNLPVSIYPSVLSRKSAFAAILQFESGTIDVDPSDLIAVLAISSGNSLFIAEELLHDPTPLADVSPCAISQVMGNVGKPGIALLVPPPELQIRQHDLERWHFVNHNPFDGNLTGGMFEGTSLHMSFTGWEGPVSLGPSSYRGMDAYFVETIVSVNDGGEWVGDLDILKGLKDLKMEKINSAVIECSHDPSFAAAGVKMVSIDCWEEILDPPSGFLVLRSTPGTHDGRGQWQWMVRLAAVGIASSRKYSCTYLPVDGRFCWTCVVGSLRADHEHRFLLIC</sequence>
<dbReference type="Proteomes" id="UP001220324">
    <property type="component" value="Unassembled WGS sequence"/>
</dbReference>
<reference evidence="1 2" key="1">
    <citation type="journal article" date="2023" name="IMA Fungus">
        <title>Comparative genomic study of the Penicillium genus elucidates a diverse pangenome and 15 lateral gene transfer events.</title>
        <authorList>
            <person name="Petersen C."/>
            <person name="Sorensen T."/>
            <person name="Nielsen M.R."/>
            <person name="Sondergaard T.E."/>
            <person name="Sorensen J.L."/>
            <person name="Fitzpatrick D.A."/>
            <person name="Frisvad J.C."/>
            <person name="Nielsen K.L."/>
        </authorList>
    </citation>
    <scope>NUCLEOTIDE SEQUENCE [LARGE SCALE GENOMIC DNA]</scope>
    <source>
        <strain evidence="1 2">IBT 35679</strain>
    </source>
</reference>
<name>A0AAD6CM29_9EURO</name>
<organism evidence="1 2">
    <name type="scientific">Penicillium frequentans</name>
    <dbReference type="NCBI Taxonomy" id="3151616"/>
    <lineage>
        <taxon>Eukaryota</taxon>
        <taxon>Fungi</taxon>
        <taxon>Dikarya</taxon>
        <taxon>Ascomycota</taxon>
        <taxon>Pezizomycotina</taxon>
        <taxon>Eurotiomycetes</taxon>
        <taxon>Eurotiomycetidae</taxon>
        <taxon>Eurotiales</taxon>
        <taxon>Aspergillaceae</taxon>
        <taxon>Penicillium</taxon>
    </lineage>
</organism>
<gene>
    <name evidence="1" type="ORF">N7494_012636</name>
</gene>
<evidence type="ECO:0000313" key="2">
    <source>
        <dbReference type="Proteomes" id="UP001220324"/>
    </source>
</evidence>
<dbReference type="AlphaFoldDB" id="A0AAD6CM29"/>
<accession>A0AAD6CM29</accession>
<proteinExistence type="predicted"/>
<dbReference type="EMBL" id="JAQIZZ010000008">
    <property type="protein sequence ID" value="KAJ5525986.1"/>
    <property type="molecule type" value="Genomic_DNA"/>
</dbReference>
<evidence type="ECO:0000313" key="1">
    <source>
        <dbReference type="EMBL" id="KAJ5525986.1"/>
    </source>
</evidence>
<comment type="caution">
    <text evidence="1">The sequence shown here is derived from an EMBL/GenBank/DDBJ whole genome shotgun (WGS) entry which is preliminary data.</text>
</comment>